<dbReference type="AlphaFoldDB" id="A0A427XQ99"/>
<feature type="region of interest" description="Disordered" evidence="1">
    <location>
        <begin position="1"/>
        <end position="42"/>
    </location>
</feature>
<sequence length="737" mass="81559">MEPPSPHSPGTSAPSGDASSPTLPHTVSGVSRPLPLHSDSPHPADRFELPFVLQDQVSLIADSSSQIRERCAMATAVPDSPHRQSLLLEAIDKDRETHGEAPISSEGATLLANVADDLLALGATGLVFDPANLSSQWTHIRPSQISSADARGKRKRAASESGSDHGTTYILFEGDEQHEDMGSWFGPRIDLWQLVLKTEDEVRKQLFLVSHYLSPVRLPRVWVYSGEAAKYIFGNALADMFRPLPCGQPPLVKDAYLSLLHTSATHNVSGKVGRPVAIGVGPRDSDFWVIAICNFHPGTLKYDPRMETATLPVMQIVERINVKAEAAIVETVKTKGPPPTGDNYRWLIDCRQAVLAGLEESGLMRELDHAVEAYDAIVAALGKLRLVKEPQAKGDDDARELSAGMSHARELWATKREVQAEDILDFADRIEETGLADFVPHSLPLFSRHTRAEAKAWILSSPATTYNFTLAAQASHSHVTRLMDTDGRKEYAKYRFAESNQARRELEWRSAVDKKGTRLDTDSRHIRRCCPVLSKSEPPFQKLSKDDLCEKRILHSYQAYEHALELGQLDPSVNTPAALMWTTTTDLLVHLPTFFPPLFTAITAQLRAIQAAAATSIKVLIHHNSLAWIRASAAASRHQSPVIAPLPNPDDNTHLYKSPSVKALIKQLLPSQQKPLYSYPARIAPSSRRCQRPPRCSMSAPVYGMQLLGYVLHWQTYVIPIPLLARRMTDEKHTVQP</sequence>
<comment type="caution">
    <text evidence="2">The sequence shown here is derived from an EMBL/GenBank/DDBJ whole genome shotgun (WGS) entry which is preliminary data.</text>
</comment>
<gene>
    <name evidence="2" type="ORF">EHS24_008422</name>
</gene>
<dbReference type="Proteomes" id="UP000279236">
    <property type="component" value="Unassembled WGS sequence"/>
</dbReference>
<evidence type="ECO:0000256" key="1">
    <source>
        <dbReference type="SAM" id="MobiDB-lite"/>
    </source>
</evidence>
<dbReference type="GeneID" id="39592965"/>
<dbReference type="EMBL" id="RSCE01000007">
    <property type="protein sequence ID" value="RSH80990.1"/>
    <property type="molecule type" value="Genomic_DNA"/>
</dbReference>
<evidence type="ECO:0000313" key="2">
    <source>
        <dbReference type="EMBL" id="RSH80990.1"/>
    </source>
</evidence>
<dbReference type="RefSeq" id="XP_028475709.1">
    <property type="nucleotide sequence ID" value="XM_028623735.1"/>
</dbReference>
<feature type="region of interest" description="Disordered" evidence="1">
    <location>
        <begin position="144"/>
        <end position="163"/>
    </location>
</feature>
<proteinExistence type="predicted"/>
<name>A0A427XQ99_9TREE</name>
<evidence type="ECO:0000313" key="3">
    <source>
        <dbReference type="Proteomes" id="UP000279236"/>
    </source>
</evidence>
<keyword evidence="3" id="KW-1185">Reference proteome</keyword>
<protein>
    <submittedName>
        <fullName evidence="2">Uncharacterized protein</fullName>
    </submittedName>
</protein>
<feature type="compositionally biased region" description="Polar residues" evidence="1">
    <location>
        <begin position="8"/>
        <end position="29"/>
    </location>
</feature>
<accession>A0A427XQ99</accession>
<reference evidence="2 3" key="1">
    <citation type="submission" date="2018-11" db="EMBL/GenBank/DDBJ databases">
        <title>Genome sequence of Apiotrichum porosum DSM 27194.</title>
        <authorList>
            <person name="Aliyu H."/>
            <person name="Gorte O."/>
            <person name="Ochsenreither K."/>
        </authorList>
    </citation>
    <scope>NUCLEOTIDE SEQUENCE [LARGE SCALE GENOMIC DNA]</scope>
    <source>
        <strain evidence="2 3">DSM 27194</strain>
    </source>
</reference>
<organism evidence="2 3">
    <name type="scientific">Apiotrichum porosum</name>
    <dbReference type="NCBI Taxonomy" id="105984"/>
    <lineage>
        <taxon>Eukaryota</taxon>
        <taxon>Fungi</taxon>
        <taxon>Dikarya</taxon>
        <taxon>Basidiomycota</taxon>
        <taxon>Agaricomycotina</taxon>
        <taxon>Tremellomycetes</taxon>
        <taxon>Trichosporonales</taxon>
        <taxon>Trichosporonaceae</taxon>
        <taxon>Apiotrichum</taxon>
    </lineage>
</organism>